<keyword evidence="1" id="KW-0547">Nucleotide-binding</keyword>
<evidence type="ECO:0000313" key="5">
    <source>
        <dbReference type="Proteomes" id="UP001363151"/>
    </source>
</evidence>
<evidence type="ECO:0000313" key="4">
    <source>
        <dbReference type="EMBL" id="KAK7247878.1"/>
    </source>
</evidence>
<sequence length="156" mass="17570">MLVRYLSWIGFPTRIFNVGELRRRRGLAGATAVLRQYPRSANERERLAMLCQEDMYAWLDGQPSSCVAIFDATNTTVARREALARRCAEAGGGVSLAFAESICDDPVVLERNYRMKLQNADYKGTDPASALADFVRRVEEYESRYETIDDGEESAT</sequence>
<reference evidence="4 5" key="1">
    <citation type="submission" date="2024-03" db="EMBL/GenBank/DDBJ databases">
        <title>Aureococcus anophagefferens CCMP1851 and Kratosvirus quantuckense: Draft genome of a second virus-susceptible host strain in the model system.</title>
        <authorList>
            <person name="Chase E."/>
            <person name="Truchon A.R."/>
            <person name="Schepens W."/>
            <person name="Wilhelm S.W."/>
        </authorList>
    </citation>
    <scope>NUCLEOTIDE SEQUENCE [LARGE SCALE GENOMIC DNA]</scope>
    <source>
        <strain evidence="4 5">CCMP1851</strain>
    </source>
</reference>
<dbReference type="InterPro" id="IPR013079">
    <property type="entry name" value="6Phosfructo_kin"/>
</dbReference>
<keyword evidence="2" id="KW-0067">ATP-binding</keyword>
<comment type="caution">
    <text evidence="4">The sequence shown here is derived from an EMBL/GenBank/DDBJ whole genome shotgun (WGS) entry which is preliminary data.</text>
</comment>
<name>A0ABR1G3V8_AURAN</name>
<dbReference type="Pfam" id="PF01591">
    <property type="entry name" value="6PF2K"/>
    <property type="match status" value="1"/>
</dbReference>
<dbReference type="EMBL" id="JBBJCI010000124">
    <property type="protein sequence ID" value="KAK7247878.1"/>
    <property type="molecule type" value="Genomic_DNA"/>
</dbReference>
<gene>
    <name evidence="4" type="ORF">SO694_0008409</name>
</gene>
<evidence type="ECO:0000256" key="2">
    <source>
        <dbReference type="ARBA" id="ARBA00022840"/>
    </source>
</evidence>
<dbReference type="PRINTS" id="PR00991">
    <property type="entry name" value="6PFRUCTKNASE"/>
</dbReference>
<dbReference type="PANTHER" id="PTHR10606">
    <property type="entry name" value="6-PHOSPHOFRUCTO-2-KINASE/FRUCTOSE-2,6-BISPHOSPHATASE"/>
    <property type="match status" value="1"/>
</dbReference>
<evidence type="ECO:0000259" key="3">
    <source>
        <dbReference type="Pfam" id="PF01591"/>
    </source>
</evidence>
<dbReference type="InterPro" id="IPR027417">
    <property type="entry name" value="P-loop_NTPase"/>
</dbReference>
<feature type="domain" description="6-phosphofructo-2-kinase" evidence="3">
    <location>
        <begin position="2"/>
        <end position="153"/>
    </location>
</feature>
<dbReference type="SUPFAM" id="SSF52540">
    <property type="entry name" value="P-loop containing nucleoside triphosphate hydrolases"/>
    <property type="match status" value="1"/>
</dbReference>
<dbReference type="Gene3D" id="3.40.50.300">
    <property type="entry name" value="P-loop containing nucleotide triphosphate hydrolases"/>
    <property type="match status" value="1"/>
</dbReference>
<dbReference type="Proteomes" id="UP001363151">
    <property type="component" value="Unassembled WGS sequence"/>
</dbReference>
<evidence type="ECO:0000256" key="1">
    <source>
        <dbReference type="ARBA" id="ARBA00022741"/>
    </source>
</evidence>
<protein>
    <submittedName>
        <fullName evidence="4">6-phosphofructo-2-kinase</fullName>
    </submittedName>
</protein>
<accession>A0ABR1G3V8</accession>
<dbReference type="InterPro" id="IPR003094">
    <property type="entry name" value="6Pfruct_kin"/>
</dbReference>
<keyword evidence="5" id="KW-1185">Reference proteome</keyword>
<organism evidence="4 5">
    <name type="scientific">Aureococcus anophagefferens</name>
    <name type="common">Harmful bloom alga</name>
    <dbReference type="NCBI Taxonomy" id="44056"/>
    <lineage>
        <taxon>Eukaryota</taxon>
        <taxon>Sar</taxon>
        <taxon>Stramenopiles</taxon>
        <taxon>Ochrophyta</taxon>
        <taxon>Pelagophyceae</taxon>
        <taxon>Pelagomonadales</taxon>
        <taxon>Pelagomonadaceae</taxon>
        <taxon>Aureococcus</taxon>
    </lineage>
</organism>
<dbReference type="PIRSF" id="PIRSF000709">
    <property type="entry name" value="6PFK_2-Ptase"/>
    <property type="match status" value="1"/>
</dbReference>
<proteinExistence type="predicted"/>